<comment type="caution">
    <text evidence="7">The sequence shown here is derived from an EMBL/GenBank/DDBJ whole genome shotgun (WGS) entry which is preliminary data.</text>
</comment>
<keyword evidence="4" id="KW-1278">Translocase</keyword>
<feature type="domain" description="ABC transporter" evidence="6">
    <location>
        <begin position="3"/>
        <end position="239"/>
    </location>
</feature>
<accession>A0A5R9A693</accession>
<keyword evidence="3 7" id="KW-0067">ATP-binding</keyword>
<dbReference type="GO" id="GO:0016887">
    <property type="term" value="F:ATP hydrolysis activity"/>
    <property type="evidence" value="ECO:0007669"/>
    <property type="project" value="InterPro"/>
</dbReference>
<evidence type="ECO:0000256" key="3">
    <source>
        <dbReference type="ARBA" id="ARBA00022840"/>
    </source>
</evidence>
<evidence type="ECO:0000313" key="8">
    <source>
        <dbReference type="Proteomes" id="UP000307510"/>
    </source>
</evidence>
<dbReference type="RefSeq" id="WP_138214411.1">
    <property type="nucleotide sequence ID" value="NZ_VASG01000004.1"/>
</dbReference>
<evidence type="ECO:0000256" key="1">
    <source>
        <dbReference type="ARBA" id="ARBA00022448"/>
    </source>
</evidence>
<dbReference type="InterPro" id="IPR027417">
    <property type="entry name" value="P-loop_NTPase"/>
</dbReference>
<dbReference type="InterPro" id="IPR017871">
    <property type="entry name" value="ABC_transporter-like_CS"/>
</dbReference>
<dbReference type="Proteomes" id="UP000307510">
    <property type="component" value="Unassembled WGS sequence"/>
</dbReference>
<reference evidence="7 8" key="1">
    <citation type="submission" date="2019-05" db="EMBL/GenBank/DDBJ databases">
        <authorList>
            <person name="Moore K."/>
            <person name="O'Neill P."/>
            <person name="Farbos A."/>
            <person name="Studholme D.J."/>
        </authorList>
    </citation>
    <scope>NUCLEOTIDE SEQUENCE [LARGE SCALE GENOMIC DNA]</scope>
    <source>
        <strain evidence="7 8">DSM 9128</strain>
    </source>
</reference>
<dbReference type="GO" id="GO:0005524">
    <property type="term" value="F:ATP binding"/>
    <property type="evidence" value="ECO:0007669"/>
    <property type="project" value="UniProtKB-KW"/>
</dbReference>
<dbReference type="SMART" id="SM00382">
    <property type="entry name" value="AAA"/>
    <property type="match status" value="1"/>
</dbReference>
<dbReference type="SUPFAM" id="SSF52540">
    <property type="entry name" value="P-loop containing nucleoside triphosphate hydrolases"/>
    <property type="match status" value="1"/>
</dbReference>
<keyword evidence="1" id="KW-0813">Transport</keyword>
<evidence type="ECO:0000259" key="6">
    <source>
        <dbReference type="PROSITE" id="PS50893"/>
    </source>
</evidence>
<dbReference type="PROSITE" id="PS50893">
    <property type="entry name" value="ABC_TRANSPORTER_2"/>
    <property type="match status" value="1"/>
</dbReference>
<dbReference type="AlphaFoldDB" id="A0A5R9A693"/>
<dbReference type="InterPro" id="IPR003439">
    <property type="entry name" value="ABC_transporter-like_ATP-bd"/>
</dbReference>
<keyword evidence="2" id="KW-0547">Nucleotide-binding</keyword>
<dbReference type="Gene3D" id="3.40.50.300">
    <property type="entry name" value="P-loop containing nucleotide triphosphate hydrolases"/>
    <property type="match status" value="1"/>
</dbReference>
<dbReference type="PROSITE" id="PS00211">
    <property type="entry name" value="ABC_TRANSPORTER_1"/>
    <property type="match status" value="1"/>
</dbReference>
<proteinExistence type="predicted"/>
<sequence length="259" mass="28119">MSLLAQNLTVAYRRHAVVHDVTLPELKRGTLTALIGPNGAGKSTLLRGLAGLERVRGDLSLDGQSLASLSVGERSRRIAYMPQNLPGGIALSVLDALLASLRVNPFDTELRRADPLAAALEALRRVGILHLRDQRLDRLSGGQRQMVSLAQLLAQRPQVLLLDEPTSALDLNYQLRVMQCVQEEVRRHGLIAIAVLHDIGLAARYADQLAVLHQGRLVAAGDAESILTPSLFGAVYGVQARVERCSRQTLQIIIDEVAC</sequence>
<reference evidence="8" key="2">
    <citation type="submission" date="2019-06" db="EMBL/GenBank/DDBJ databases">
        <title>AzeR, a transcriptional regulator that responds to azelaic acid in Pseudomonas nitroreducens.</title>
        <authorList>
            <person name="Bez C."/>
            <person name="Javvadi S.G."/>
            <person name="Bertani I."/>
            <person name="Devescovi G."/>
            <person name="Studholme D.J."/>
            <person name="Geller A."/>
            <person name="Levy A."/>
            <person name="Venturi V."/>
        </authorList>
    </citation>
    <scope>NUCLEOTIDE SEQUENCE [LARGE SCALE GENOMIC DNA]</scope>
    <source>
        <strain evidence="8">DSM 9128</strain>
    </source>
</reference>
<organism evidence="7 8">
    <name type="scientific">Pseudomonas nitroreducens</name>
    <dbReference type="NCBI Taxonomy" id="46680"/>
    <lineage>
        <taxon>Bacteria</taxon>
        <taxon>Pseudomonadati</taxon>
        <taxon>Pseudomonadota</taxon>
        <taxon>Gammaproteobacteria</taxon>
        <taxon>Pseudomonadales</taxon>
        <taxon>Pseudomonadaceae</taxon>
        <taxon>Pseudomonas</taxon>
    </lineage>
</organism>
<protein>
    <submittedName>
        <fullName evidence="7">ABC transporter ATP-binding protein</fullName>
    </submittedName>
</protein>
<evidence type="ECO:0000313" key="7">
    <source>
        <dbReference type="EMBL" id="TLP73437.1"/>
    </source>
</evidence>
<dbReference type="CDD" id="cd03214">
    <property type="entry name" value="ABC_Iron-Siderophores_B12_Hemin"/>
    <property type="match status" value="1"/>
</dbReference>
<dbReference type="InterPro" id="IPR003593">
    <property type="entry name" value="AAA+_ATPase"/>
</dbReference>
<comment type="function">
    <text evidence="5">Part of the ABC transporter complex HmuTUV involved in hemin import. Responsible for energy coupling to the transport system.</text>
</comment>
<gene>
    <name evidence="7" type="ORF">FEA48_14415</name>
</gene>
<dbReference type="Pfam" id="PF00005">
    <property type="entry name" value="ABC_tran"/>
    <property type="match status" value="1"/>
</dbReference>
<dbReference type="EMBL" id="VASG01000004">
    <property type="protein sequence ID" value="TLP73437.1"/>
    <property type="molecule type" value="Genomic_DNA"/>
</dbReference>
<dbReference type="PANTHER" id="PTHR42794:SF1">
    <property type="entry name" value="HEMIN IMPORT ATP-BINDING PROTEIN HMUV"/>
    <property type="match status" value="1"/>
</dbReference>
<evidence type="ECO:0000256" key="2">
    <source>
        <dbReference type="ARBA" id="ARBA00022741"/>
    </source>
</evidence>
<name>A0A5R9A693_PSENT</name>
<dbReference type="PANTHER" id="PTHR42794">
    <property type="entry name" value="HEMIN IMPORT ATP-BINDING PROTEIN HMUV"/>
    <property type="match status" value="1"/>
</dbReference>
<evidence type="ECO:0000256" key="5">
    <source>
        <dbReference type="ARBA" id="ARBA00037066"/>
    </source>
</evidence>
<evidence type="ECO:0000256" key="4">
    <source>
        <dbReference type="ARBA" id="ARBA00022967"/>
    </source>
</evidence>